<evidence type="ECO:0000313" key="2">
    <source>
        <dbReference type="EMBL" id="GFR31738.1"/>
    </source>
</evidence>
<dbReference type="AlphaFoldDB" id="A0A8X6HXU3"/>
<gene>
    <name evidence="2" type="ORF">TNCT_162501</name>
</gene>
<accession>A0A8X6HXU3</accession>
<protein>
    <submittedName>
        <fullName evidence="2">Uncharacterized protein</fullName>
    </submittedName>
</protein>
<comment type="caution">
    <text evidence="2">The sequence shown here is derived from an EMBL/GenBank/DDBJ whole genome shotgun (WGS) entry which is preliminary data.</text>
</comment>
<keyword evidence="3" id="KW-1185">Reference proteome</keyword>
<feature type="compositionally biased region" description="Polar residues" evidence="1">
    <location>
        <begin position="14"/>
        <end position="26"/>
    </location>
</feature>
<name>A0A8X6HXU3_TRICU</name>
<organism evidence="2 3">
    <name type="scientific">Trichonephila clavata</name>
    <name type="common">Joro spider</name>
    <name type="synonym">Nephila clavata</name>
    <dbReference type="NCBI Taxonomy" id="2740835"/>
    <lineage>
        <taxon>Eukaryota</taxon>
        <taxon>Metazoa</taxon>
        <taxon>Ecdysozoa</taxon>
        <taxon>Arthropoda</taxon>
        <taxon>Chelicerata</taxon>
        <taxon>Arachnida</taxon>
        <taxon>Araneae</taxon>
        <taxon>Araneomorphae</taxon>
        <taxon>Entelegynae</taxon>
        <taxon>Araneoidea</taxon>
        <taxon>Nephilidae</taxon>
        <taxon>Trichonephila</taxon>
    </lineage>
</organism>
<reference evidence="2" key="1">
    <citation type="submission" date="2020-07" db="EMBL/GenBank/DDBJ databases">
        <title>Multicomponent nature underlies the extraordinary mechanical properties of spider dragline silk.</title>
        <authorList>
            <person name="Kono N."/>
            <person name="Nakamura H."/>
            <person name="Mori M."/>
            <person name="Yoshida Y."/>
            <person name="Ohtoshi R."/>
            <person name="Malay A.D."/>
            <person name="Moran D.A.P."/>
            <person name="Tomita M."/>
            <person name="Numata K."/>
            <person name="Arakawa K."/>
        </authorList>
    </citation>
    <scope>NUCLEOTIDE SEQUENCE</scope>
</reference>
<proteinExistence type="predicted"/>
<dbReference type="EMBL" id="BMAO01009584">
    <property type="protein sequence ID" value="GFR31738.1"/>
    <property type="molecule type" value="Genomic_DNA"/>
</dbReference>
<feature type="compositionally biased region" description="Basic and acidic residues" evidence="1">
    <location>
        <begin position="40"/>
        <end position="57"/>
    </location>
</feature>
<feature type="region of interest" description="Disordered" evidence="1">
    <location>
        <begin position="1"/>
        <end position="88"/>
    </location>
</feature>
<evidence type="ECO:0000313" key="3">
    <source>
        <dbReference type="Proteomes" id="UP000887116"/>
    </source>
</evidence>
<feature type="compositionally biased region" description="Basic residues" evidence="1">
    <location>
        <begin position="60"/>
        <end position="71"/>
    </location>
</feature>
<sequence>MEVTTHTHSRGDAFSQSLQTKSVSTSRQRRKRGLGIKNGQHSDDIGDKRHPREEAPPSHHQFHSKNRKRQQKTGDPEGIARTRYPPKLNKTKIPTIHLFFKESASAVGAGTRGWDCKINGLSQPLRSPTVYHYYGCLRDNK</sequence>
<dbReference type="Proteomes" id="UP000887116">
    <property type="component" value="Unassembled WGS sequence"/>
</dbReference>
<evidence type="ECO:0000256" key="1">
    <source>
        <dbReference type="SAM" id="MobiDB-lite"/>
    </source>
</evidence>